<feature type="transmembrane region" description="Helical" evidence="9">
    <location>
        <begin position="219"/>
        <end position="241"/>
    </location>
</feature>
<keyword evidence="5" id="KW-0029">Amino-acid transport</keyword>
<evidence type="ECO:0000256" key="7">
    <source>
        <dbReference type="ARBA" id="ARBA00023136"/>
    </source>
</evidence>
<keyword evidence="11" id="KW-1185">Reference proteome</keyword>
<name>A0ABD5ZCZ7_9EURY</name>
<evidence type="ECO:0000256" key="2">
    <source>
        <dbReference type="ARBA" id="ARBA00022448"/>
    </source>
</evidence>
<dbReference type="InterPro" id="IPR052157">
    <property type="entry name" value="BCAA_transport_permease"/>
</dbReference>
<proteinExistence type="inferred from homology"/>
<dbReference type="RefSeq" id="WP_390222386.1">
    <property type="nucleotide sequence ID" value="NZ_JBHTAA010000002.1"/>
</dbReference>
<dbReference type="InterPro" id="IPR001851">
    <property type="entry name" value="ABC_transp_permease"/>
</dbReference>
<keyword evidence="3" id="KW-1003">Cell membrane</keyword>
<dbReference type="PANTHER" id="PTHR11795:SF442">
    <property type="entry name" value="ABC TRANSPORTER ATP-BINDING PROTEIN"/>
    <property type="match status" value="1"/>
</dbReference>
<sequence>MEYKLPSAFDPSDPDFSPVGIGVASVLLVILANAFVMRPGLFVDQVVGGLVYGFILVLLALGLSIILGLLGVVNFAHGALFMLGAYITFQVVVQWGLSFWVALLVVPLLVGALGIVIERAVLHRLYDEAPLIGLLATFGLALMLNEATRAVWGAAPLSVPKPAVLASDFDLIITTVAQFRLFTVVVSVLTVAAVYALIERTDFGLSVRAGVLDREMAELVGVNIPIRFVLMFFLGAAIAGLGGVLRGTELGMDVGMGDQFIILAFVVVVVGGIGSLFGSVISGLLIGEAVFLTPLLLDTLATRTGLDALAIPGIGGLMPYLVMIIVLLVRPRGLFGQEGFLE</sequence>
<organism evidence="10 11">
    <name type="scientific">Haloferax namakaokahaiae</name>
    <dbReference type="NCBI Taxonomy" id="1748331"/>
    <lineage>
        <taxon>Archaea</taxon>
        <taxon>Methanobacteriati</taxon>
        <taxon>Methanobacteriota</taxon>
        <taxon>Stenosarchaea group</taxon>
        <taxon>Halobacteria</taxon>
        <taxon>Halobacteriales</taxon>
        <taxon>Haloferacaceae</taxon>
        <taxon>Haloferax</taxon>
    </lineage>
</organism>
<comment type="subcellular location">
    <subcellularLocation>
        <location evidence="1">Cell membrane</location>
        <topology evidence="1">Multi-pass membrane protein</topology>
    </subcellularLocation>
</comment>
<evidence type="ECO:0000256" key="5">
    <source>
        <dbReference type="ARBA" id="ARBA00022970"/>
    </source>
</evidence>
<feature type="transmembrane region" description="Helical" evidence="9">
    <location>
        <begin position="172"/>
        <end position="198"/>
    </location>
</feature>
<feature type="transmembrane region" description="Helical" evidence="9">
    <location>
        <begin position="16"/>
        <end position="37"/>
    </location>
</feature>
<keyword evidence="2" id="KW-0813">Transport</keyword>
<keyword evidence="6 9" id="KW-1133">Transmembrane helix</keyword>
<comment type="caution">
    <text evidence="10">The sequence shown here is derived from an EMBL/GenBank/DDBJ whole genome shotgun (WGS) entry which is preliminary data.</text>
</comment>
<dbReference type="EMBL" id="JBHTAA010000002">
    <property type="protein sequence ID" value="MFC7203071.1"/>
    <property type="molecule type" value="Genomic_DNA"/>
</dbReference>
<feature type="transmembrane region" description="Helical" evidence="9">
    <location>
        <begin position="129"/>
        <end position="152"/>
    </location>
</feature>
<reference evidence="10 11" key="1">
    <citation type="journal article" date="2019" name="Int. J. Syst. Evol. Microbiol.">
        <title>The Global Catalogue of Microorganisms (GCM) 10K type strain sequencing project: providing services to taxonomists for standard genome sequencing and annotation.</title>
        <authorList>
            <consortium name="The Broad Institute Genomics Platform"/>
            <consortium name="The Broad Institute Genome Sequencing Center for Infectious Disease"/>
            <person name="Wu L."/>
            <person name="Ma J."/>
        </authorList>
    </citation>
    <scope>NUCLEOTIDE SEQUENCE [LARGE SCALE GENOMIC DNA]</scope>
    <source>
        <strain evidence="10 11">DSM 29988</strain>
    </source>
</reference>
<dbReference type="GO" id="GO:0005886">
    <property type="term" value="C:plasma membrane"/>
    <property type="evidence" value="ECO:0007669"/>
    <property type="project" value="UniProtKB-SubCell"/>
</dbReference>
<feature type="transmembrane region" description="Helical" evidence="9">
    <location>
        <begin position="49"/>
        <end position="77"/>
    </location>
</feature>
<dbReference type="Proteomes" id="UP001596481">
    <property type="component" value="Unassembled WGS sequence"/>
</dbReference>
<evidence type="ECO:0000313" key="10">
    <source>
        <dbReference type="EMBL" id="MFC7203071.1"/>
    </source>
</evidence>
<keyword evidence="4 9" id="KW-0812">Transmembrane</keyword>
<protein>
    <submittedName>
        <fullName evidence="10">Branched-chain amino acid ABC transporter permease</fullName>
    </submittedName>
</protein>
<accession>A0ABD5ZCZ7</accession>
<evidence type="ECO:0000256" key="3">
    <source>
        <dbReference type="ARBA" id="ARBA00022475"/>
    </source>
</evidence>
<dbReference type="AlphaFoldDB" id="A0ABD5ZCZ7"/>
<dbReference type="CDD" id="cd06582">
    <property type="entry name" value="TM_PBP1_LivH_like"/>
    <property type="match status" value="1"/>
</dbReference>
<evidence type="ECO:0000256" key="8">
    <source>
        <dbReference type="ARBA" id="ARBA00037998"/>
    </source>
</evidence>
<evidence type="ECO:0000256" key="1">
    <source>
        <dbReference type="ARBA" id="ARBA00004651"/>
    </source>
</evidence>
<gene>
    <name evidence="10" type="ORF">ACFQJC_06070</name>
</gene>
<evidence type="ECO:0000256" key="4">
    <source>
        <dbReference type="ARBA" id="ARBA00022692"/>
    </source>
</evidence>
<comment type="similarity">
    <text evidence="8">Belongs to the binding-protein-dependent transport system permease family. LivHM subfamily.</text>
</comment>
<evidence type="ECO:0000313" key="11">
    <source>
        <dbReference type="Proteomes" id="UP001596481"/>
    </source>
</evidence>
<feature type="transmembrane region" description="Helical" evidence="9">
    <location>
        <begin position="97"/>
        <end position="117"/>
    </location>
</feature>
<dbReference type="PANTHER" id="PTHR11795">
    <property type="entry name" value="BRANCHED-CHAIN AMINO ACID TRANSPORT SYSTEM PERMEASE PROTEIN LIVH"/>
    <property type="match status" value="1"/>
</dbReference>
<feature type="transmembrane region" description="Helical" evidence="9">
    <location>
        <begin position="261"/>
        <end position="287"/>
    </location>
</feature>
<evidence type="ECO:0000256" key="9">
    <source>
        <dbReference type="SAM" id="Phobius"/>
    </source>
</evidence>
<dbReference type="GO" id="GO:0006865">
    <property type="term" value="P:amino acid transport"/>
    <property type="evidence" value="ECO:0007669"/>
    <property type="project" value="UniProtKB-KW"/>
</dbReference>
<feature type="transmembrane region" description="Helical" evidence="9">
    <location>
        <begin position="308"/>
        <end position="329"/>
    </location>
</feature>
<keyword evidence="7 9" id="KW-0472">Membrane</keyword>
<evidence type="ECO:0000256" key="6">
    <source>
        <dbReference type="ARBA" id="ARBA00022989"/>
    </source>
</evidence>
<dbReference type="Pfam" id="PF02653">
    <property type="entry name" value="BPD_transp_2"/>
    <property type="match status" value="1"/>
</dbReference>